<accession>A0A561E319</accession>
<dbReference type="EMBL" id="VIVQ01000002">
    <property type="protein sequence ID" value="TWE09981.1"/>
    <property type="molecule type" value="Genomic_DNA"/>
</dbReference>
<reference evidence="2 3" key="1">
    <citation type="submission" date="2019-06" db="EMBL/GenBank/DDBJ databases">
        <title>Sequencing the genomes of 1000 actinobacteria strains.</title>
        <authorList>
            <person name="Klenk H.-P."/>
        </authorList>
    </citation>
    <scope>NUCLEOTIDE SEQUENCE [LARGE SCALE GENOMIC DNA]</scope>
    <source>
        <strain evidence="2 3">DSM 19560</strain>
    </source>
</reference>
<comment type="similarity">
    <text evidence="1">Belongs to the TmoD/XamoD family.</text>
</comment>
<evidence type="ECO:0000313" key="3">
    <source>
        <dbReference type="Proteomes" id="UP000318297"/>
    </source>
</evidence>
<dbReference type="Pfam" id="PF02406">
    <property type="entry name" value="MmoB_DmpM"/>
    <property type="match status" value="1"/>
</dbReference>
<dbReference type="AlphaFoldDB" id="A0A561E319"/>
<keyword evidence="3" id="KW-1185">Reference proteome</keyword>
<comment type="caution">
    <text evidence="2">The sequence shown here is derived from an EMBL/GenBank/DDBJ whole genome shotgun (WGS) entry which is preliminary data.</text>
</comment>
<dbReference type="GO" id="GO:0004497">
    <property type="term" value="F:monooxygenase activity"/>
    <property type="evidence" value="ECO:0007669"/>
    <property type="project" value="UniProtKB-KW"/>
</dbReference>
<keyword evidence="2" id="KW-0560">Oxidoreductase</keyword>
<dbReference type="SUPFAM" id="SSF56029">
    <property type="entry name" value="Monooxygenase (hydroxylase) regulatory protein"/>
    <property type="match status" value="1"/>
</dbReference>
<dbReference type="OrthoDB" id="9805636at2"/>
<sequence length="106" mass="11640">MNNPVGPVLRHGDDVDQIIAAIEDDNPDTDIEVTDRGAYIRVHAEDSLELTEATLQEHLGADYRIRSLEVAMSSFAGRVSTESDRIRWESAEAAKTRVTTTQGALS</sequence>
<dbReference type="InterPro" id="IPR036889">
    <property type="entry name" value="mOase_MmoB_DmpM_sf"/>
</dbReference>
<gene>
    <name evidence="2" type="ORF">BKA23_2327</name>
</gene>
<organism evidence="2 3">
    <name type="scientific">Rudaeicoccus suwonensis</name>
    <dbReference type="NCBI Taxonomy" id="657409"/>
    <lineage>
        <taxon>Bacteria</taxon>
        <taxon>Bacillati</taxon>
        <taxon>Actinomycetota</taxon>
        <taxon>Actinomycetes</taxon>
        <taxon>Micrococcales</taxon>
        <taxon>Dermacoccaceae</taxon>
        <taxon>Rudaeicoccus</taxon>
    </lineage>
</organism>
<evidence type="ECO:0000256" key="1">
    <source>
        <dbReference type="ARBA" id="ARBA00006313"/>
    </source>
</evidence>
<name>A0A561E319_9MICO</name>
<evidence type="ECO:0000313" key="2">
    <source>
        <dbReference type="EMBL" id="TWE09981.1"/>
    </source>
</evidence>
<dbReference type="Proteomes" id="UP000318297">
    <property type="component" value="Unassembled WGS sequence"/>
</dbReference>
<keyword evidence="2" id="KW-0503">Monooxygenase</keyword>
<protein>
    <submittedName>
        <fullName evidence="2">Toluene 4-monooxygenase protein D</fullName>
    </submittedName>
</protein>
<dbReference type="RefSeq" id="WP_145228723.1">
    <property type="nucleotide sequence ID" value="NZ_VIVQ01000002.1"/>
</dbReference>
<proteinExistence type="inferred from homology"/>
<dbReference type="Gene3D" id="3.90.56.10">
    <property type="entry name" value="Monooxygenase component MmoB/DmpM"/>
    <property type="match status" value="1"/>
</dbReference>
<dbReference type="InterPro" id="IPR003454">
    <property type="entry name" value="MOase_MmoB_DmpM"/>
</dbReference>